<keyword evidence="2" id="KW-1185">Reference proteome</keyword>
<proteinExistence type="predicted"/>
<dbReference type="OrthoDB" id="10302311at2759"/>
<reference evidence="2" key="2">
    <citation type="submission" date="2015-01" db="EMBL/GenBank/DDBJ databases">
        <title>Evolutionary Origins and Diversification of the Mycorrhizal Mutualists.</title>
        <authorList>
            <consortium name="DOE Joint Genome Institute"/>
            <consortium name="Mycorrhizal Genomics Consortium"/>
            <person name="Kohler A."/>
            <person name="Kuo A."/>
            <person name="Nagy L.G."/>
            <person name="Floudas D."/>
            <person name="Copeland A."/>
            <person name="Barry K.W."/>
            <person name="Cichocki N."/>
            <person name="Veneault-Fourrey C."/>
            <person name="LaButti K."/>
            <person name="Lindquist E.A."/>
            <person name="Lipzen A."/>
            <person name="Lundell T."/>
            <person name="Morin E."/>
            <person name="Murat C."/>
            <person name="Riley R."/>
            <person name="Ohm R."/>
            <person name="Sun H."/>
            <person name="Tunlid A."/>
            <person name="Henrissat B."/>
            <person name="Grigoriev I.V."/>
            <person name="Hibbett D.S."/>
            <person name="Martin F."/>
        </authorList>
    </citation>
    <scope>NUCLEOTIDE SEQUENCE [LARGE SCALE GENOMIC DNA]</scope>
    <source>
        <strain evidence="2">LaAM-08-1</strain>
    </source>
</reference>
<dbReference type="EMBL" id="KN838582">
    <property type="protein sequence ID" value="KIK03247.1"/>
    <property type="molecule type" value="Genomic_DNA"/>
</dbReference>
<reference evidence="1 2" key="1">
    <citation type="submission" date="2014-04" db="EMBL/GenBank/DDBJ databases">
        <authorList>
            <consortium name="DOE Joint Genome Institute"/>
            <person name="Kuo A."/>
            <person name="Kohler A."/>
            <person name="Nagy L.G."/>
            <person name="Floudas D."/>
            <person name="Copeland A."/>
            <person name="Barry K.W."/>
            <person name="Cichocki N."/>
            <person name="Veneault-Fourrey C."/>
            <person name="LaButti K."/>
            <person name="Lindquist E.A."/>
            <person name="Lipzen A."/>
            <person name="Lundell T."/>
            <person name="Morin E."/>
            <person name="Murat C."/>
            <person name="Sun H."/>
            <person name="Tunlid A."/>
            <person name="Henrissat B."/>
            <person name="Grigoriev I.V."/>
            <person name="Hibbett D.S."/>
            <person name="Martin F."/>
            <person name="Nordberg H.P."/>
            <person name="Cantor M.N."/>
            <person name="Hua S.X."/>
        </authorList>
    </citation>
    <scope>NUCLEOTIDE SEQUENCE [LARGE SCALE GENOMIC DNA]</scope>
    <source>
        <strain evidence="1 2">LaAM-08-1</strain>
    </source>
</reference>
<evidence type="ECO:0000313" key="1">
    <source>
        <dbReference type="EMBL" id="KIK03247.1"/>
    </source>
</evidence>
<accession>A0A0C9XZT0</accession>
<name>A0A0C9XZT0_9AGAR</name>
<organism evidence="1 2">
    <name type="scientific">Laccaria amethystina LaAM-08-1</name>
    <dbReference type="NCBI Taxonomy" id="1095629"/>
    <lineage>
        <taxon>Eukaryota</taxon>
        <taxon>Fungi</taxon>
        <taxon>Dikarya</taxon>
        <taxon>Basidiomycota</taxon>
        <taxon>Agaricomycotina</taxon>
        <taxon>Agaricomycetes</taxon>
        <taxon>Agaricomycetidae</taxon>
        <taxon>Agaricales</taxon>
        <taxon>Agaricineae</taxon>
        <taxon>Hydnangiaceae</taxon>
        <taxon>Laccaria</taxon>
    </lineage>
</organism>
<evidence type="ECO:0000313" key="2">
    <source>
        <dbReference type="Proteomes" id="UP000054477"/>
    </source>
</evidence>
<protein>
    <submittedName>
        <fullName evidence="1">Uncharacterized protein</fullName>
    </submittedName>
</protein>
<dbReference type="Proteomes" id="UP000054477">
    <property type="component" value="Unassembled WGS sequence"/>
</dbReference>
<dbReference type="HOGENOM" id="CLU_669148_0_0_1"/>
<gene>
    <name evidence="1" type="ORF">K443DRAFT_676912</name>
</gene>
<dbReference type="AlphaFoldDB" id="A0A0C9XZT0"/>
<sequence length="422" mass="47318">MSSNPMPLDIIFEVTRSLFKDDDHATLSNMSVTCGAVLPLCRARLFYSIELLLHTLDSNESAVITRLRNLNTLFINNPILSTYVREFKFGNAPNSGSELLWFIDKPELPRLLDSFSQLTTFTVVGALRLMIDWAEFDEELKGSCFRARARPTLKMLNLSSVENAPWGFVAEPVQLYHLSVCEVTLDVEPTSEPLPQAPQRSLKTFSYGHCEGTLSLLLERARFNFTKLERLNVDPDDMNDINTGWAIARLAKETLESFEIFPPDSYPYLSPSPNTIQIDTFSQLCQFTIDVDLQALHQLLQTTSFPELLEASIGIRLQPSEIRKESGSPLVESLIPFLQDIDAFIAGPKEKRCMPEICGIDLCFHTGIDEGYDDRGTAFFDGLSGRLEKQVLEIFPALCSGEVSVGFQLLEAVVKFGPPDED</sequence>